<evidence type="ECO:0000256" key="1">
    <source>
        <dbReference type="ARBA" id="ARBA00009437"/>
    </source>
</evidence>
<evidence type="ECO:0000256" key="3">
    <source>
        <dbReference type="ARBA" id="ARBA00023125"/>
    </source>
</evidence>
<dbReference type="Gene3D" id="3.40.190.290">
    <property type="match status" value="1"/>
</dbReference>
<dbReference type="SUPFAM" id="SSF53850">
    <property type="entry name" value="Periplasmic binding protein-like II"/>
    <property type="match status" value="1"/>
</dbReference>
<dbReference type="EMBL" id="JAMTCC010000034">
    <property type="protein sequence ID" value="MCT7947166.1"/>
    <property type="molecule type" value="Genomic_DNA"/>
</dbReference>
<dbReference type="Gene3D" id="1.10.10.10">
    <property type="entry name" value="Winged helix-like DNA-binding domain superfamily/Winged helix DNA-binding domain"/>
    <property type="match status" value="1"/>
</dbReference>
<keyword evidence="4" id="KW-0804">Transcription</keyword>
<accession>A0A9X2WXC2</accession>
<dbReference type="PANTHER" id="PTHR30537:SF5">
    <property type="entry name" value="HTH-TYPE TRANSCRIPTIONAL ACTIVATOR TTDR-RELATED"/>
    <property type="match status" value="1"/>
</dbReference>
<dbReference type="InterPro" id="IPR000847">
    <property type="entry name" value="LysR_HTH_N"/>
</dbReference>
<dbReference type="GO" id="GO:0006351">
    <property type="term" value="P:DNA-templated transcription"/>
    <property type="evidence" value="ECO:0007669"/>
    <property type="project" value="TreeGrafter"/>
</dbReference>
<dbReference type="InterPro" id="IPR036388">
    <property type="entry name" value="WH-like_DNA-bd_sf"/>
</dbReference>
<comment type="similarity">
    <text evidence="1">Belongs to the LysR transcriptional regulatory family.</text>
</comment>
<dbReference type="InterPro" id="IPR005119">
    <property type="entry name" value="LysR_subst-bd"/>
</dbReference>
<keyword evidence="7" id="KW-1185">Reference proteome</keyword>
<dbReference type="Pfam" id="PF03466">
    <property type="entry name" value="LysR_substrate"/>
    <property type="match status" value="1"/>
</dbReference>
<evidence type="ECO:0000259" key="5">
    <source>
        <dbReference type="PROSITE" id="PS50931"/>
    </source>
</evidence>
<sequence>MNLTHLQSFMLVAKMHSFSAASEQLGASKGLVSRHVKSLEDEMGCQLLHRTTRRVSMTEAGQALFGKACEIERLANEAGRLVQDLTQDSCGTLKFTAPTELGKKLLSPMLLQFIAAYPQVKLELCFEQNIQDVEFGKFDLALRTSIAHSDNLIARYLGRIRHVLVVAPAHPAAAEVRHPDDLRHYRLLSSGETQWVFEPVAGDSLTLTFEPTLCSSNYATTHLLTLSGTGIASLPYYLVEEDIAQHKLTLLVPQWQCYPHELYMVYAKQSHYPKKLRDLQHKLQTWCETHSKYVG</sequence>
<reference evidence="6" key="1">
    <citation type="journal article" date="2023" name="Int. J. Syst. Evol. Microbiol.">
        <title>&lt;i&gt;Shewanella septentrionalis&lt;/i&gt; sp. nov. and &lt;i&gt;Shewanella holmiensis&lt;/i&gt; sp. nov., isolated from Baltic Sea water and sediments.</title>
        <authorList>
            <person name="Martin-Rodriguez A.J."/>
            <person name="Thorell K."/>
            <person name="Joffre E."/>
            <person name="Jensie-Markopoulos S."/>
            <person name="Moore E.R.B."/>
            <person name="Sjoling A."/>
        </authorList>
    </citation>
    <scope>NUCLEOTIDE SEQUENCE</scope>
    <source>
        <strain evidence="6">SP1W3</strain>
    </source>
</reference>
<evidence type="ECO:0000313" key="7">
    <source>
        <dbReference type="Proteomes" id="UP001155604"/>
    </source>
</evidence>
<dbReference type="PANTHER" id="PTHR30537">
    <property type="entry name" value="HTH-TYPE TRANSCRIPTIONAL REGULATOR"/>
    <property type="match status" value="1"/>
</dbReference>
<dbReference type="InterPro" id="IPR036390">
    <property type="entry name" value="WH_DNA-bd_sf"/>
</dbReference>
<dbReference type="GO" id="GO:0003700">
    <property type="term" value="F:DNA-binding transcription factor activity"/>
    <property type="evidence" value="ECO:0007669"/>
    <property type="project" value="InterPro"/>
</dbReference>
<dbReference type="Proteomes" id="UP001155604">
    <property type="component" value="Unassembled WGS sequence"/>
</dbReference>
<dbReference type="GO" id="GO:0043565">
    <property type="term" value="F:sequence-specific DNA binding"/>
    <property type="evidence" value="ECO:0007669"/>
    <property type="project" value="TreeGrafter"/>
</dbReference>
<dbReference type="SUPFAM" id="SSF46785">
    <property type="entry name" value="Winged helix' DNA-binding domain"/>
    <property type="match status" value="1"/>
</dbReference>
<dbReference type="CDD" id="cd08422">
    <property type="entry name" value="PBP2_CrgA_like"/>
    <property type="match status" value="1"/>
</dbReference>
<keyword evidence="3" id="KW-0238">DNA-binding</keyword>
<dbReference type="RefSeq" id="WP_261273493.1">
    <property type="nucleotide sequence ID" value="NZ_JAMTCC010000034.1"/>
</dbReference>
<evidence type="ECO:0000313" key="6">
    <source>
        <dbReference type="EMBL" id="MCT7947166.1"/>
    </source>
</evidence>
<gene>
    <name evidence="6" type="ORF">NE536_17545</name>
</gene>
<protein>
    <submittedName>
        <fullName evidence="6">LysR family transcriptional regulator</fullName>
    </submittedName>
</protein>
<evidence type="ECO:0000256" key="2">
    <source>
        <dbReference type="ARBA" id="ARBA00023015"/>
    </source>
</evidence>
<dbReference type="Pfam" id="PF00126">
    <property type="entry name" value="HTH_1"/>
    <property type="match status" value="1"/>
</dbReference>
<comment type="caution">
    <text evidence="6">The sequence shown here is derived from an EMBL/GenBank/DDBJ whole genome shotgun (WGS) entry which is preliminary data.</text>
</comment>
<feature type="domain" description="HTH lysR-type" evidence="5">
    <location>
        <begin position="1"/>
        <end position="58"/>
    </location>
</feature>
<dbReference type="InterPro" id="IPR058163">
    <property type="entry name" value="LysR-type_TF_proteobact-type"/>
</dbReference>
<name>A0A9X2WXC2_9GAMM</name>
<proteinExistence type="inferred from homology"/>
<keyword evidence="2" id="KW-0805">Transcription regulation</keyword>
<organism evidence="6 7">
    <name type="scientific">Shewanella septentrionalis</name>
    <dbReference type="NCBI Taxonomy" id="2952223"/>
    <lineage>
        <taxon>Bacteria</taxon>
        <taxon>Pseudomonadati</taxon>
        <taxon>Pseudomonadota</taxon>
        <taxon>Gammaproteobacteria</taxon>
        <taxon>Alteromonadales</taxon>
        <taxon>Shewanellaceae</taxon>
        <taxon>Shewanella</taxon>
    </lineage>
</organism>
<evidence type="ECO:0000256" key="4">
    <source>
        <dbReference type="ARBA" id="ARBA00023163"/>
    </source>
</evidence>
<dbReference type="FunFam" id="1.10.10.10:FF:000001">
    <property type="entry name" value="LysR family transcriptional regulator"/>
    <property type="match status" value="1"/>
</dbReference>
<dbReference type="AlphaFoldDB" id="A0A9X2WXC2"/>
<dbReference type="PROSITE" id="PS50931">
    <property type="entry name" value="HTH_LYSR"/>
    <property type="match status" value="1"/>
</dbReference>